<proteinExistence type="predicted"/>
<keyword evidence="2" id="KW-1185">Reference proteome</keyword>
<evidence type="ECO:0000313" key="2">
    <source>
        <dbReference type="Proteomes" id="UP000266723"/>
    </source>
</evidence>
<dbReference type="Proteomes" id="UP000266723">
    <property type="component" value="Unassembled WGS sequence"/>
</dbReference>
<comment type="caution">
    <text evidence="1">The sequence shown here is derived from an EMBL/GenBank/DDBJ whole genome shotgun (WGS) entry which is preliminary data.</text>
</comment>
<protein>
    <submittedName>
        <fullName evidence="1">Uncharacterized protein</fullName>
    </submittedName>
</protein>
<accession>A0ABQ7EA76</accession>
<organism evidence="1 2">
    <name type="scientific">Brassica cretica</name>
    <name type="common">Mustard</name>
    <dbReference type="NCBI Taxonomy" id="69181"/>
    <lineage>
        <taxon>Eukaryota</taxon>
        <taxon>Viridiplantae</taxon>
        <taxon>Streptophyta</taxon>
        <taxon>Embryophyta</taxon>
        <taxon>Tracheophyta</taxon>
        <taxon>Spermatophyta</taxon>
        <taxon>Magnoliopsida</taxon>
        <taxon>eudicotyledons</taxon>
        <taxon>Gunneridae</taxon>
        <taxon>Pentapetalae</taxon>
        <taxon>rosids</taxon>
        <taxon>malvids</taxon>
        <taxon>Brassicales</taxon>
        <taxon>Brassicaceae</taxon>
        <taxon>Brassiceae</taxon>
        <taxon>Brassica</taxon>
    </lineage>
</organism>
<reference evidence="1 2" key="1">
    <citation type="journal article" date="2020" name="BMC Genomics">
        <title>Intraspecific diversification of the crop wild relative Brassica cretica Lam. using demographic model selection.</title>
        <authorList>
            <person name="Kioukis A."/>
            <person name="Michalopoulou V.A."/>
            <person name="Briers L."/>
            <person name="Pirintsos S."/>
            <person name="Studholme D.J."/>
            <person name="Pavlidis P."/>
            <person name="Sarris P.F."/>
        </authorList>
    </citation>
    <scope>NUCLEOTIDE SEQUENCE [LARGE SCALE GENOMIC DNA]</scope>
    <source>
        <strain evidence="2">cv. PFS-1207/04</strain>
    </source>
</reference>
<evidence type="ECO:0000313" key="1">
    <source>
        <dbReference type="EMBL" id="KAF3594118.1"/>
    </source>
</evidence>
<dbReference type="EMBL" id="QGKV02000299">
    <property type="protein sequence ID" value="KAF3594118.1"/>
    <property type="molecule type" value="Genomic_DNA"/>
</dbReference>
<name>A0ABQ7EA76_BRACR</name>
<sequence>MEGSPYRKSSISWKEGRSLGLVPGFLLTGTWSVPLSWTRRPGSCPEAGENDTGIWFQCYLRVYTKRVSNLRSKRSTTAAA</sequence>
<gene>
    <name evidence="1" type="ORF">DY000_02021213</name>
</gene>